<evidence type="ECO:0000256" key="1">
    <source>
        <dbReference type="SAM" id="MobiDB-lite"/>
    </source>
</evidence>
<proteinExistence type="predicted"/>
<dbReference type="Proteomes" id="UP000789901">
    <property type="component" value="Unassembled WGS sequence"/>
</dbReference>
<accession>A0ABN7X6R3</accession>
<gene>
    <name evidence="2" type="ORF">GMARGA_LOCUS39423</name>
</gene>
<feature type="compositionally biased region" description="Polar residues" evidence="1">
    <location>
        <begin position="121"/>
        <end position="143"/>
    </location>
</feature>
<keyword evidence="3" id="KW-1185">Reference proteome</keyword>
<protein>
    <submittedName>
        <fullName evidence="2">9369_t:CDS:1</fullName>
    </submittedName>
</protein>
<sequence>KVEGEEKGDSHGGKDGQFDPSKVPFKRWEDWERNRLRKLRRQERQRQLVPGAPYSNEQNESNSSLLLINDPYDSSSVVSRGSTNDIGQQHHFYDYTHTHSRQRPEFSQRHSQVENLRLINDGSNTSIDSYDTNNTNNGDGRYY</sequence>
<feature type="compositionally biased region" description="Polar residues" evidence="1">
    <location>
        <begin position="72"/>
        <end position="86"/>
    </location>
</feature>
<organism evidence="2 3">
    <name type="scientific">Gigaspora margarita</name>
    <dbReference type="NCBI Taxonomy" id="4874"/>
    <lineage>
        <taxon>Eukaryota</taxon>
        <taxon>Fungi</taxon>
        <taxon>Fungi incertae sedis</taxon>
        <taxon>Mucoromycota</taxon>
        <taxon>Glomeromycotina</taxon>
        <taxon>Glomeromycetes</taxon>
        <taxon>Diversisporales</taxon>
        <taxon>Gigasporaceae</taxon>
        <taxon>Gigaspora</taxon>
    </lineage>
</organism>
<dbReference type="EMBL" id="CAJVQB010093985">
    <property type="protein sequence ID" value="CAG8848911.1"/>
    <property type="molecule type" value="Genomic_DNA"/>
</dbReference>
<feature type="compositionally biased region" description="Low complexity" evidence="1">
    <location>
        <begin position="55"/>
        <end position="69"/>
    </location>
</feature>
<name>A0ABN7X6R3_GIGMA</name>
<feature type="region of interest" description="Disordered" evidence="1">
    <location>
        <begin position="37"/>
        <end position="86"/>
    </location>
</feature>
<feature type="non-terminal residue" evidence="2">
    <location>
        <position position="1"/>
    </location>
</feature>
<evidence type="ECO:0000313" key="2">
    <source>
        <dbReference type="EMBL" id="CAG8848911.1"/>
    </source>
</evidence>
<evidence type="ECO:0000313" key="3">
    <source>
        <dbReference type="Proteomes" id="UP000789901"/>
    </source>
</evidence>
<feature type="region of interest" description="Disordered" evidence="1">
    <location>
        <begin position="1"/>
        <end position="24"/>
    </location>
</feature>
<reference evidence="2 3" key="1">
    <citation type="submission" date="2021-06" db="EMBL/GenBank/DDBJ databases">
        <authorList>
            <person name="Kallberg Y."/>
            <person name="Tangrot J."/>
            <person name="Rosling A."/>
        </authorList>
    </citation>
    <scope>NUCLEOTIDE SEQUENCE [LARGE SCALE GENOMIC DNA]</scope>
    <source>
        <strain evidence="2 3">120-4 pot B 10/14</strain>
    </source>
</reference>
<comment type="caution">
    <text evidence="2">The sequence shown here is derived from an EMBL/GenBank/DDBJ whole genome shotgun (WGS) entry which is preliminary data.</text>
</comment>
<feature type="region of interest" description="Disordered" evidence="1">
    <location>
        <begin position="119"/>
        <end position="143"/>
    </location>
</feature>
<feature type="compositionally biased region" description="Basic and acidic residues" evidence="1">
    <location>
        <begin position="1"/>
        <end position="17"/>
    </location>
</feature>